<dbReference type="NCBIfam" id="TIGR01356">
    <property type="entry name" value="aroA"/>
    <property type="match status" value="1"/>
</dbReference>
<dbReference type="InterPro" id="IPR006264">
    <property type="entry name" value="EPSP_synthase"/>
</dbReference>
<feature type="binding site" evidence="7">
    <location>
        <position position="131"/>
    </location>
    <ligand>
        <name>phosphoenolpyruvate</name>
        <dbReference type="ChEBI" id="CHEBI:58702"/>
    </ligand>
</feature>
<evidence type="ECO:0000259" key="8">
    <source>
        <dbReference type="Pfam" id="PF00275"/>
    </source>
</evidence>
<comment type="similarity">
    <text evidence="2 7">Belongs to the EPSP synthase family.</text>
</comment>
<comment type="catalytic activity">
    <reaction evidence="6">
        <text>3-phosphoshikimate + phosphoenolpyruvate = 5-O-(1-carboxyvinyl)-3-phosphoshikimate + phosphate</text>
        <dbReference type="Rhea" id="RHEA:21256"/>
        <dbReference type="ChEBI" id="CHEBI:43474"/>
        <dbReference type="ChEBI" id="CHEBI:57701"/>
        <dbReference type="ChEBI" id="CHEBI:58702"/>
        <dbReference type="ChEBI" id="CHEBI:145989"/>
        <dbReference type="EC" id="2.5.1.19"/>
    </reaction>
    <physiologicalReaction direction="left-to-right" evidence="6">
        <dbReference type="Rhea" id="RHEA:21257"/>
    </physiologicalReaction>
</comment>
<keyword evidence="4 7" id="KW-0808">Transferase</keyword>
<dbReference type="RefSeq" id="WP_309480886.1">
    <property type="nucleotide sequence ID" value="NZ_CP133720.1"/>
</dbReference>
<feature type="binding site" evidence="7">
    <location>
        <position position="324"/>
    </location>
    <ligand>
        <name>3-phosphoshikimate</name>
        <dbReference type="ChEBI" id="CHEBI:145989"/>
    </ligand>
</feature>
<evidence type="ECO:0000256" key="5">
    <source>
        <dbReference type="ARBA" id="ARBA00023141"/>
    </source>
</evidence>
<dbReference type="InterPro" id="IPR013792">
    <property type="entry name" value="RNA3'P_cycl/enolpyr_Trfase_a/b"/>
</dbReference>
<dbReference type="InterPro" id="IPR036968">
    <property type="entry name" value="Enolpyruvate_Tfrase_sf"/>
</dbReference>
<dbReference type="PROSITE" id="PS00104">
    <property type="entry name" value="EPSP_SYNTHASE_1"/>
    <property type="match status" value="1"/>
</dbReference>
<evidence type="ECO:0000256" key="6">
    <source>
        <dbReference type="ARBA" id="ARBA00044633"/>
    </source>
</evidence>
<feature type="binding site" evidence="7">
    <location>
        <position position="30"/>
    </location>
    <ligand>
        <name>phosphoenolpyruvate</name>
        <dbReference type="ChEBI" id="CHEBI:58702"/>
    </ligand>
</feature>
<evidence type="ECO:0000256" key="3">
    <source>
        <dbReference type="ARBA" id="ARBA00022605"/>
    </source>
</evidence>
<feature type="binding site" evidence="7">
    <location>
        <position position="177"/>
    </location>
    <ligand>
        <name>3-phosphoshikimate</name>
        <dbReference type="ChEBI" id="CHEBI:145989"/>
    </ligand>
</feature>
<feature type="binding site" evidence="7">
    <location>
        <position position="179"/>
    </location>
    <ligand>
        <name>3-phosphoshikimate</name>
        <dbReference type="ChEBI" id="CHEBI:145989"/>
    </ligand>
</feature>
<dbReference type="SUPFAM" id="SSF55205">
    <property type="entry name" value="EPT/RTPC-like"/>
    <property type="match status" value="1"/>
</dbReference>
<sequence>MKEHSKSYPPYLDLHPTMKVQGTVKLPGSKSISNRILLLAALAKGTTKVHELLASDDTLVMLNALHSLGVHWTQEDHTQNYTVVGTGGHFPHAHADLFMGNAGTAIRPLVAALAVLGGDYTVHGVPRMHERPIGDLVDALNAVGAQIDYTGNPGYPPLHIKRGHIHAQRMQVKGNVSSQFLTALLMAAPLAAKTSDIQIEVIGELISKPYIEITLNLMARFGVEVQRDGWQMFTIKMGQHYVSPAEIYVEGDASSASYFLAAGAIAGGPIRVEGVGKASIQGDVRFAEALEKMGARISMGDNWIEAQSNGALHAIDMDFNHIPDAAMTIAIAALYANGTTTLRNIESWRVKETDRIAAMAKELRKIGAVVEEGQDFMRVTPPERLQPATIDTYDDHRMAMCFSLATLDGVARQGAAMRINEPKCVAKTFPDFFEAFTKIKHEDLF</sequence>
<feature type="binding site" evidence="7">
    <location>
        <position position="35"/>
    </location>
    <ligand>
        <name>3-phosphoshikimate</name>
        <dbReference type="ChEBI" id="CHEBI:145989"/>
    </ligand>
</feature>
<feature type="binding site" evidence="7">
    <location>
        <position position="30"/>
    </location>
    <ligand>
        <name>3-phosphoshikimate</name>
        <dbReference type="ChEBI" id="CHEBI:145989"/>
    </ligand>
</feature>
<organism evidence="9 10">
    <name type="scientific">Undibacterium cyanobacteriorum</name>
    <dbReference type="NCBI Taxonomy" id="3073561"/>
    <lineage>
        <taxon>Bacteria</taxon>
        <taxon>Pseudomonadati</taxon>
        <taxon>Pseudomonadota</taxon>
        <taxon>Betaproteobacteria</taxon>
        <taxon>Burkholderiales</taxon>
        <taxon>Oxalobacteraceae</taxon>
        <taxon>Undibacterium</taxon>
    </lineage>
</organism>
<protein>
    <recommendedName>
        <fullName evidence="7">3-phosphoshikimate 1-carboxyvinyltransferase</fullName>
        <ecNumber evidence="7">2.5.1.19</ecNumber>
    </recommendedName>
    <alternativeName>
        <fullName evidence="7">5-enolpyruvylshikimate-3-phosphate synthase</fullName>
        <shortName evidence="7">EPSP synthase</shortName>
        <shortName evidence="7">EPSPS</shortName>
    </alternativeName>
</protein>
<comment type="caution">
    <text evidence="7">Lacks conserved residue(s) required for the propagation of feature annotation.</text>
</comment>
<proteinExistence type="inferred from homology"/>
<feature type="domain" description="Enolpyruvate transferase" evidence="8">
    <location>
        <begin position="16"/>
        <end position="435"/>
    </location>
</feature>
<evidence type="ECO:0000313" key="9">
    <source>
        <dbReference type="EMBL" id="WMW79388.1"/>
    </source>
</evidence>
<dbReference type="CDD" id="cd01556">
    <property type="entry name" value="EPSP_synthase"/>
    <property type="match status" value="1"/>
</dbReference>
<feature type="binding site" evidence="7">
    <location>
        <position position="178"/>
    </location>
    <ligand>
        <name>3-phosphoshikimate</name>
        <dbReference type="ChEBI" id="CHEBI:145989"/>
    </ligand>
</feature>
<evidence type="ECO:0000256" key="1">
    <source>
        <dbReference type="ARBA" id="ARBA00004811"/>
    </source>
</evidence>
<feature type="active site" description="Proton acceptor" evidence="7">
    <location>
        <position position="324"/>
    </location>
</feature>
<dbReference type="GO" id="GO:0003866">
    <property type="term" value="F:3-phosphoshikimate 1-carboxyvinyltransferase activity"/>
    <property type="evidence" value="ECO:0007669"/>
    <property type="project" value="UniProtKB-EC"/>
</dbReference>
<keyword evidence="5 7" id="KW-0057">Aromatic amino acid biosynthesis</keyword>
<dbReference type="Gene3D" id="3.65.10.10">
    <property type="entry name" value="Enolpyruvate transferase domain"/>
    <property type="match status" value="2"/>
</dbReference>
<feature type="binding site" evidence="7">
    <location>
        <position position="427"/>
    </location>
    <ligand>
        <name>phosphoenolpyruvate</name>
        <dbReference type="ChEBI" id="CHEBI:58702"/>
    </ligand>
</feature>
<accession>A0ABY9RDS8</accession>
<feature type="binding site" evidence="7">
    <location>
        <position position="31"/>
    </location>
    <ligand>
        <name>3-phosphoshikimate</name>
        <dbReference type="ChEBI" id="CHEBI:145989"/>
    </ligand>
</feature>
<keyword evidence="10" id="KW-1185">Reference proteome</keyword>
<dbReference type="InterPro" id="IPR001986">
    <property type="entry name" value="Enolpyruvate_Tfrase_dom"/>
</dbReference>
<feature type="binding site" evidence="7">
    <location>
        <position position="355"/>
    </location>
    <ligand>
        <name>phosphoenolpyruvate</name>
        <dbReference type="ChEBI" id="CHEBI:58702"/>
    </ligand>
</feature>
<dbReference type="PANTHER" id="PTHR21090:SF5">
    <property type="entry name" value="PENTAFUNCTIONAL AROM POLYPEPTIDE"/>
    <property type="match status" value="1"/>
</dbReference>
<keyword evidence="7" id="KW-0963">Cytoplasm</keyword>
<evidence type="ECO:0000256" key="2">
    <source>
        <dbReference type="ARBA" id="ARBA00009948"/>
    </source>
</evidence>
<comment type="function">
    <text evidence="7">Catalyzes the transfer of the enolpyruvyl moiety of phosphoenolpyruvate (PEP) to the 5-hydroxyl of shikimate-3-phosphate (S3P) to produce enolpyruvyl shikimate-3-phosphate and inorganic phosphate.</text>
</comment>
<name>A0ABY9RDS8_9BURK</name>
<feature type="binding site" evidence="7">
    <location>
        <position position="103"/>
    </location>
    <ligand>
        <name>phosphoenolpyruvate</name>
        <dbReference type="ChEBI" id="CHEBI:58702"/>
    </ligand>
</feature>
<comment type="pathway">
    <text evidence="1 7">Metabolic intermediate biosynthesis; chorismate biosynthesis; chorismate from D-erythrose 4-phosphate and phosphoenolpyruvate: step 6/7.</text>
</comment>
<dbReference type="PROSITE" id="PS00885">
    <property type="entry name" value="EPSP_SYNTHASE_2"/>
    <property type="match status" value="1"/>
</dbReference>
<reference evidence="9" key="1">
    <citation type="submission" date="2023-09" db="EMBL/GenBank/DDBJ databases">
        <title>Undibacterium sp. 20NA77.5 isolated from freshwater.</title>
        <authorList>
            <person name="Le V."/>
            <person name="Ko S.-R."/>
            <person name="Ahn C.-Y."/>
            <person name="Oh H.-M."/>
        </authorList>
    </citation>
    <scope>NUCLEOTIDE SEQUENCE</scope>
    <source>
        <strain evidence="9">20NA77.5</strain>
    </source>
</reference>
<feature type="binding site" evidence="7">
    <location>
        <position position="179"/>
    </location>
    <ligand>
        <name>phosphoenolpyruvate</name>
        <dbReference type="ChEBI" id="CHEBI:58702"/>
    </ligand>
</feature>
<dbReference type="PIRSF" id="PIRSF000505">
    <property type="entry name" value="EPSPS"/>
    <property type="match status" value="1"/>
</dbReference>
<dbReference type="EC" id="2.5.1.19" evidence="7"/>
<dbReference type="EMBL" id="CP133720">
    <property type="protein sequence ID" value="WMW79388.1"/>
    <property type="molecule type" value="Genomic_DNA"/>
</dbReference>
<feature type="binding site" evidence="7">
    <location>
        <position position="207"/>
    </location>
    <ligand>
        <name>3-phosphoshikimate</name>
        <dbReference type="ChEBI" id="CHEBI:145989"/>
    </ligand>
</feature>
<evidence type="ECO:0000313" key="10">
    <source>
        <dbReference type="Proteomes" id="UP001181355"/>
    </source>
</evidence>
<keyword evidence="3 7" id="KW-0028">Amino-acid biosynthesis</keyword>
<evidence type="ECO:0000256" key="4">
    <source>
        <dbReference type="ARBA" id="ARBA00022679"/>
    </source>
</evidence>
<feature type="binding site" evidence="7">
    <location>
        <position position="351"/>
    </location>
    <ligand>
        <name>3-phosphoshikimate</name>
        <dbReference type="ChEBI" id="CHEBI:145989"/>
    </ligand>
</feature>
<dbReference type="PANTHER" id="PTHR21090">
    <property type="entry name" value="AROM/DEHYDROQUINATE SYNTHASE"/>
    <property type="match status" value="1"/>
</dbReference>
<dbReference type="Proteomes" id="UP001181355">
    <property type="component" value="Chromosome"/>
</dbReference>
<dbReference type="InterPro" id="IPR023193">
    <property type="entry name" value="EPSP_synthase_CS"/>
</dbReference>
<comment type="subcellular location">
    <subcellularLocation>
        <location evidence="7">Cytoplasm</location>
    </subcellularLocation>
</comment>
<dbReference type="HAMAP" id="MF_00210">
    <property type="entry name" value="EPSP_synth"/>
    <property type="match status" value="1"/>
</dbReference>
<dbReference type="Pfam" id="PF00275">
    <property type="entry name" value="EPSP_synthase"/>
    <property type="match status" value="1"/>
</dbReference>
<evidence type="ECO:0000256" key="7">
    <source>
        <dbReference type="HAMAP-Rule" id="MF_00210"/>
    </source>
</evidence>
<comment type="subunit">
    <text evidence="7">Monomer.</text>
</comment>
<feature type="binding site" evidence="7">
    <location>
        <position position="397"/>
    </location>
    <ligand>
        <name>phosphoenolpyruvate</name>
        <dbReference type="ChEBI" id="CHEBI:58702"/>
    </ligand>
</feature>
<gene>
    <name evidence="7 9" type="primary">aroA</name>
    <name evidence="9" type="ORF">RF679_12090</name>
</gene>